<dbReference type="InterPro" id="IPR004045">
    <property type="entry name" value="Glutathione_S-Trfase_N"/>
</dbReference>
<sequence length="100" mass="10693">MARAYTSVIALLLYTCGQRDRYGALGHPCGRAGAALLKAGKSFDVEVVDGYRLLPWTRKGKRATVRELSGQENVPILVLDDGSVITGSGEIVRWSKASAG</sequence>
<protein>
    <submittedName>
        <fullName evidence="2">Unannotated protein</fullName>
    </submittedName>
</protein>
<reference evidence="2" key="1">
    <citation type="submission" date="2020-05" db="EMBL/GenBank/DDBJ databases">
        <authorList>
            <person name="Chiriac C."/>
            <person name="Salcher M."/>
            <person name="Ghai R."/>
            <person name="Kavagutti S V."/>
        </authorList>
    </citation>
    <scope>NUCLEOTIDE SEQUENCE</scope>
</reference>
<feature type="domain" description="GST N-terminal" evidence="1">
    <location>
        <begin position="33"/>
        <end position="94"/>
    </location>
</feature>
<proteinExistence type="predicted"/>
<dbReference type="Gene3D" id="3.40.30.10">
    <property type="entry name" value="Glutaredoxin"/>
    <property type="match status" value="1"/>
</dbReference>
<name>A0A6J5ZTH0_9ZZZZ</name>
<accession>A0A6J5ZTH0</accession>
<dbReference type="SUPFAM" id="SSF52833">
    <property type="entry name" value="Thioredoxin-like"/>
    <property type="match status" value="1"/>
</dbReference>
<dbReference type="EMBL" id="CAESAO010000098">
    <property type="protein sequence ID" value="CAB4345365.1"/>
    <property type="molecule type" value="Genomic_DNA"/>
</dbReference>
<dbReference type="AlphaFoldDB" id="A0A6J5ZTH0"/>
<gene>
    <name evidence="2" type="ORF">UFOPK3522_01090</name>
</gene>
<evidence type="ECO:0000313" key="2">
    <source>
        <dbReference type="EMBL" id="CAB4345365.1"/>
    </source>
</evidence>
<dbReference type="InterPro" id="IPR036249">
    <property type="entry name" value="Thioredoxin-like_sf"/>
</dbReference>
<dbReference type="Pfam" id="PF13409">
    <property type="entry name" value="GST_N_2"/>
    <property type="match status" value="1"/>
</dbReference>
<organism evidence="2">
    <name type="scientific">freshwater metagenome</name>
    <dbReference type="NCBI Taxonomy" id="449393"/>
    <lineage>
        <taxon>unclassified sequences</taxon>
        <taxon>metagenomes</taxon>
        <taxon>ecological metagenomes</taxon>
    </lineage>
</organism>
<evidence type="ECO:0000259" key="1">
    <source>
        <dbReference type="Pfam" id="PF13409"/>
    </source>
</evidence>